<dbReference type="InterPro" id="IPR000210">
    <property type="entry name" value="BTB/POZ_dom"/>
</dbReference>
<dbReference type="STRING" id="407821.A0A087TP86"/>
<dbReference type="OrthoDB" id="6435723at2759"/>
<evidence type="ECO:0000259" key="1">
    <source>
        <dbReference type="PROSITE" id="PS50097"/>
    </source>
</evidence>
<protein>
    <submittedName>
        <fullName evidence="2">Protein roadkill</fullName>
    </submittedName>
</protein>
<dbReference type="SUPFAM" id="SSF54695">
    <property type="entry name" value="POZ domain"/>
    <property type="match status" value="1"/>
</dbReference>
<gene>
    <name evidence="2" type="ORF">X975_23664</name>
</gene>
<dbReference type="SMART" id="SM00225">
    <property type="entry name" value="BTB"/>
    <property type="match status" value="1"/>
</dbReference>
<accession>A0A087TP86</accession>
<organism evidence="2 3">
    <name type="scientific">Stegodyphus mimosarum</name>
    <name type="common">African social velvet spider</name>
    <dbReference type="NCBI Taxonomy" id="407821"/>
    <lineage>
        <taxon>Eukaryota</taxon>
        <taxon>Metazoa</taxon>
        <taxon>Ecdysozoa</taxon>
        <taxon>Arthropoda</taxon>
        <taxon>Chelicerata</taxon>
        <taxon>Arachnida</taxon>
        <taxon>Araneae</taxon>
        <taxon>Araneomorphae</taxon>
        <taxon>Entelegynae</taxon>
        <taxon>Eresoidea</taxon>
        <taxon>Eresidae</taxon>
        <taxon>Stegodyphus</taxon>
    </lineage>
</organism>
<feature type="domain" description="BTB" evidence="1">
    <location>
        <begin position="167"/>
        <end position="234"/>
    </location>
</feature>
<name>A0A087TP86_STEMI</name>
<evidence type="ECO:0000313" key="3">
    <source>
        <dbReference type="Proteomes" id="UP000054359"/>
    </source>
</evidence>
<dbReference type="Proteomes" id="UP000054359">
    <property type="component" value="Unassembled WGS sequence"/>
</dbReference>
<dbReference type="InterPro" id="IPR011333">
    <property type="entry name" value="SKP1/BTB/POZ_sf"/>
</dbReference>
<reference evidence="2 3" key="1">
    <citation type="submission" date="2013-11" db="EMBL/GenBank/DDBJ databases">
        <title>Genome sequencing of Stegodyphus mimosarum.</title>
        <authorList>
            <person name="Bechsgaard J."/>
        </authorList>
    </citation>
    <scope>NUCLEOTIDE SEQUENCE [LARGE SCALE GENOMIC DNA]</scope>
</reference>
<sequence>MRHYKLNFLWYNRFGWRGQEQTKRFGPSNAWNLSFCPDFSLTDAKRRLCLCRQKSGLKVKLEGYLITKSQGFIAFEASMDKLSTFVFLPIFYSTLVAKNDPYVEINFDVTEMEPAEEVTNANEKEVQTDGDFSILSVPDKPIATIDTNALTSLSRDMQIMYKENHHSDFTLICGSEKFHVHKCVLSVRSPVFASMFQHSMIEATENRMTITDIDAFVLEQLVLFIYTGSINELSYSMARDL</sequence>
<keyword evidence="3" id="KW-1185">Reference proteome</keyword>
<dbReference type="Pfam" id="PF00651">
    <property type="entry name" value="BTB"/>
    <property type="match status" value="1"/>
</dbReference>
<dbReference type="PROSITE" id="PS50097">
    <property type="entry name" value="BTB"/>
    <property type="match status" value="1"/>
</dbReference>
<evidence type="ECO:0000313" key="2">
    <source>
        <dbReference type="EMBL" id="KFM66925.1"/>
    </source>
</evidence>
<feature type="non-terminal residue" evidence="2">
    <location>
        <position position="241"/>
    </location>
</feature>
<dbReference type="PANTHER" id="PTHR24413">
    <property type="entry name" value="SPECKLE-TYPE POZ PROTEIN"/>
    <property type="match status" value="1"/>
</dbReference>
<dbReference type="AlphaFoldDB" id="A0A087TP86"/>
<dbReference type="EMBL" id="KK116133">
    <property type="protein sequence ID" value="KFM66925.1"/>
    <property type="molecule type" value="Genomic_DNA"/>
</dbReference>
<proteinExistence type="predicted"/>
<dbReference type="CDD" id="cd18186">
    <property type="entry name" value="BTB_POZ_ZBTB_KLHL-like"/>
    <property type="match status" value="1"/>
</dbReference>
<dbReference type="Gene3D" id="3.30.710.10">
    <property type="entry name" value="Potassium Channel Kv1.1, Chain A"/>
    <property type="match status" value="1"/>
</dbReference>